<dbReference type="Proteomes" id="UP000229081">
    <property type="component" value="Chromosome"/>
</dbReference>
<evidence type="ECO:0000259" key="1">
    <source>
        <dbReference type="Pfam" id="PF23893"/>
    </source>
</evidence>
<organism evidence="2 3">
    <name type="scientific">Sphingomonas psychrotolerans</name>
    <dbReference type="NCBI Taxonomy" id="1327635"/>
    <lineage>
        <taxon>Bacteria</taxon>
        <taxon>Pseudomonadati</taxon>
        <taxon>Pseudomonadota</taxon>
        <taxon>Alphaproteobacteria</taxon>
        <taxon>Sphingomonadales</taxon>
        <taxon>Sphingomonadaceae</taxon>
        <taxon>Sphingomonas</taxon>
    </lineage>
</organism>
<keyword evidence="3" id="KW-1185">Reference proteome</keyword>
<evidence type="ECO:0000313" key="3">
    <source>
        <dbReference type="Proteomes" id="UP000229081"/>
    </source>
</evidence>
<dbReference type="RefSeq" id="WP_100281675.1">
    <property type="nucleotide sequence ID" value="NZ_CP024923.1"/>
</dbReference>
<evidence type="ECO:0000313" key="2">
    <source>
        <dbReference type="EMBL" id="ATY31866.1"/>
    </source>
</evidence>
<accession>A0A2K8MH39</accession>
<feature type="domain" description="YscD/Y4YQ C-terminal" evidence="1">
    <location>
        <begin position="320"/>
        <end position="370"/>
    </location>
</feature>
<dbReference type="EMBL" id="CP024923">
    <property type="protein sequence ID" value="ATY31866.1"/>
    <property type="molecule type" value="Genomic_DNA"/>
</dbReference>
<dbReference type="Pfam" id="PF23893">
    <property type="entry name" value="Y4YQ_C"/>
    <property type="match status" value="1"/>
</dbReference>
<gene>
    <name evidence="2" type="ORF">CVN68_07685</name>
</gene>
<dbReference type="InterPro" id="IPR057770">
    <property type="entry name" value="YscD/Y4YQ_C"/>
</dbReference>
<protein>
    <recommendedName>
        <fullName evidence="1">YscD/Y4YQ C-terminal domain-containing protein</fullName>
    </recommendedName>
</protein>
<sequence length="372" mass="38889">MTSPSVLRVLNGRLAGTEKQLPTSGTVSIGHQFWQDVVIRDPATKGIAVDLQVDGEVGARITVLTGEALLLGSHVGEGQTAILPAYVPFSIGGVALAWGDPESARWTEASDIAGSTPSPSLPPPSPQDEAIALLGKAGEQVSGWVTRKRAIAVGAIATLVAGAALAVPTMDALGLRGDSAARADHILDTAGLAPLTTANDSATGGVMVSGVVANDAERLKAQEALRDHGIDATVNVQTSTELAQAAAEVARIHGLQAIGRPISRTGVELRVTRMTDDERGKLAQAIRTDVRQLGRLVFRDDLPPRDDTPIRTVADATKKVSTVVAGDPAYIQTVDGARYFPGAIMPSGHRLITIQGDTVFFEKNGRETQLKF</sequence>
<dbReference type="AlphaFoldDB" id="A0A2K8MH39"/>
<dbReference type="OrthoDB" id="7179973at2"/>
<proteinExistence type="predicted"/>
<dbReference type="KEGG" id="sphc:CVN68_07685"/>
<name>A0A2K8MH39_9SPHN</name>
<reference evidence="2 3" key="1">
    <citation type="submission" date="2017-11" db="EMBL/GenBank/DDBJ databases">
        <title>Complete genome sequence of Sphingomonas sp. Strain Cra20, a psychrotolerant potential plant growth promoting rhizobacteria.</title>
        <authorList>
            <person name="Luo Y."/>
        </authorList>
    </citation>
    <scope>NUCLEOTIDE SEQUENCE [LARGE SCALE GENOMIC DNA]</scope>
    <source>
        <strain evidence="2 3">Cra20</strain>
    </source>
</reference>